<evidence type="ECO:0000256" key="1">
    <source>
        <dbReference type="SAM" id="MobiDB-lite"/>
    </source>
</evidence>
<keyword evidence="2" id="KW-0732">Signal</keyword>
<sequence>MQDATARASPTAWALLDWMLHILPISRCAPHLREFHFVTILEQTLQEAFGVDALAQPTSTPFDKSIPAPARHSSESTLEEAQSSGRKRKRGAASAESPSKRVALEPPALVGLFDAVISVMISLTQKSEASNAGEGLAQAELMNVVLKTESAQAARVLKCWFIAVNRLFNDASAATSADRLNLGPILDLWDSRTLDSEGDSGASMEDFTIECLIPAIVLLQTLQQANTLASPNTENALVLQECITTLDKLLVRHMLAPARMVFMENAPSEAPTGNQRPNPLTANVAPLRATLLQAAQLEDSGEPIPSQLCSLFAAVPHLLSLAIRSSPARSLKSRVTERPWIHCAFVALAECAGCSFAAPAFKTTQASIHAVTDCLQVLSSHEFNIHSDTLKDLFWFHSGLEFPAGQAKPINWTLIEALVELDADIFLVDPRSKWHSVDDKPVDLASYLFHRISKTNFDTDMQVIGDLLNIYEETTLKSFVRKALMFDEADVAGKVLVPIMFAYTRNRDLLGFIDRWDVQLSTRGESSPPTNKIWESPELSHALSTRFEQSLTSTQISTIFEDHAKRLQVPKGSKKKGGSNRLFSSLILVRAMLLSLSSDNLIASLKPHLLTVWSTLRLWVQDKIPAAIPRPGLVWSILCQAFTLLWPIHLHDSRSLQKEELYPLVKEASKVVASSKSDLELSVDAYAFMVTASSSLQYLPDTTDLIVKCVRRVFKSLSQSEKDRQLAASILQLFCAENALLLGQFDGDDSKEIFTLILSIMSRIDHESTQHIMTLLSESVFTLGNQNLQTSWITALLDKLSETDKSLRRATFVSLLPVVPSSISREQRELLLDAIFRLLKSSADAQDASTMLSITVDLMEVTNATAKVSSDGAALFELAQHVHSENIETPLILQLLRKLAHLVLSHILPNKDQPQNKHFLEVYAAQISEATKKARKCFPARLSLLQGSFIASVKDADIIPVERYLEFLIGCLNEDKISKVQVLEAFGAIPAQILMNNKESFNTAQASLRKYASSLVPLQDHLNPIDAATFSSSPPQTWCTLYDVLGQYQLFESHEALLRFTSNLLSQELSFQQRTLTLDSFKNSLCSMSAAEKLNLVSACVPTKDDNLEDVTCHLLQILISTLNDKQEADAELKQQQMAILPQLCLLLERSSSDATFNVVLDSILTIIRDKQTLVTQYSIECVLAALSNIASRHSPRLSAAHAPAIYTRICETVRLVLILHRNRLGGRFHALLPLLQGLLLCLFIPNTGRGAALPPWVDPFSALPSSTRLTPGNAASLTRLLSTLCSPTQSAVTRHSHHHSSKSKSKNKSDSGNKDLNDPIKAARDYTAQFAYPLLSSFCRFQLYGRLDAAVRAELMPGIWEVISVASLERDALDAMFAGLGRSERDVWRGVWKDWEMGTGRGKKGDGEDY</sequence>
<dbReference type="Pfam" id="PF10441">
    <property type="entry name" value="Urb2"/>
    <property type="match status" value="1"/>
</dbReference>
<evidence type="ECO:0000313" key="4">
    <source>
        <dbReference type="EMBL" id="PVH97884.1"/>
    </source>
</evidence>
<feature type="compositionally biased region" description="Basic and acidic residues" evidence="1">
    <location>
        <begin position="1308"/>
        <end position="1319"/>
    </location>
</feature>
<dbReference type="PANTHER" id="PTHR15682:SF2">
    <property type="entry name" value="UNHEALTHY RIBOSOME BIOGENESIS PROTEIN 2 HOMOLOG"/>
    <property type="match status" value="1"/>
</dbReference>
<keyword evidence="5" id="KW-1185">Reference proteome</keyword>
<name>A0A2V1DL75_9PLEO</name>
<gene>
    <name evidence="4" type="ORF">DM02DRAFT_616188</name>
</gene>
<dbReference type="Proteomes" id="UP000244855">
    <property type="component" value="Unassembled WGS sequence"/>
</dbReference>
<dbReference type="EMBL" id="KZ805426">
    <property type="protein sequence ID" value="PVH97884.1"/>
    <property type="molecule type" value="Genomic_DNA"/>
</dbReference>
<protein>
    <recommendedName>
        <fullName evidence="3">Nucleolar 27S pre-rRNA processing Urb2/Npa2 C-terminal domain-containing protein</fullName>
    </recommendedName>
</protein>
<evidence type="ECO:0000313" key="5">
    <source>
        <dbReference type="Proteomes" id="UP000244855"/>
    </source>
</evidence>
<evidence type="ECO:0000256" key="2">
    <source>
        <dbReference type="SAM" id="SignalP"/>
    </source>
</evidence>
<organism evidence="4 5">
    <name type="scientific">Periconia macrospinosa</name>
    <dbReference type="NCBI Taxonomy" id="97972"/>
    <lineage>
        <taxon>Eukaryota</taxon>
        <taxon>Fungi</taxon>
        <taxon>Dikarya</taxon>
        <taxon>Ascomycota</taxon>
        <taxon>Pezizomycotina</taxon>
        <taxon>Dothideomycetes</taxon>
        <taxon>Pleosporomycetidae</taxon>
        <taxon>Pleosporales</taxon>
        <taxon>Massarineae</taxon>
        <taxon>Periconiaceae</taxon>
        <taxon>Periconia</taxon>
    </lineage>
</organism>
<proteinExistence type="predicted"/>
<feature type="signal peptide" evidence="2">
    <location>
        <begin position="1"/>
        <end position="28"/>
    </location>
</feature>
<dbReference type="GO" id="GO:0042254">
    <property type="term" value="P:ribosome biogenesis"/>
    <property type="evidence" value="ECO:0007669"/>
    <property type="project" value="TreeGrafter"/>
</dbReference>
<dbReference type="OrthoDB" id="160374at2759"/>
<dbReference type="PANTHER" id="PTHR15682">
    <property type="entry name" value="UNHEALTHY RIBOSOME BIOGENESIS PROTEIN 2 HOMOLOG"/>
    <property type="match status" value="1"/>
</dbReference>
<dbReference type="InterPro" id="IPR052609">
    <property type="entry name" value="Ribosome_Biogenesis_Reg"/>
</dbReference>
<dbReference type="STRING" id="97972.A0A2V1DL75"/>
<feature type="compositionally biased region" description="Basic residues" evidence="1">
    <location>
        <begin position="1295"/>
        <end position="1307"/>
    </location>
</feature>
<feature type="compositionally biased region" description="Polar residues" evidence="1">
    <location>
        <begin position="75"/>
        <end position="84"/>
    </location>
</feature>
<feature type="domain" description="Nucleolar 27S pre-rRNA processing Urb2/Npa2 C-terminal" evidence="3">
    <location>
        <begin position="1160"/>
        <end position="1397"/>
    </location>
</feature>
<feature type="region of interest" description="Disordered" evidence="1">
    <location>
        <begin position="60"/>
        <end position="100"/>
    </location>
</feature>
<reference evidence="4 5" key="1">
    <citation type="journal article" date="2018" name="Sci. Rep.">
        <title>Comparative genomics provides insights into the lifestyle and reveals functional heterogeneity of dark septate endophytic fungi.</title>
        <authorList>
            <person name="Knapp D.G."/>
            <person name="Nemeth J.B."/>
            <person name="Barry K."/>
            <person name="Hainaut M."/>
            <person name="Henrissat B."/>
            <person name="Johnson J."/>
            <person name="Kuo A."/>
            <person name="Lim J.H.P."/>
            <person name="Lipzen A."/>
            <person name="Nolan M."/>
            <person name="Ohm R.A."/>
            <person name="Tamas L."/>
            <person name="Grigoriev I.V."/>
            <person name="Spatafora J.W."/>
            <person name="Nagy L.G."/>
            <person name="Kovacs G.M."/>
        </authorList>
    </citation>
    <scope>NUCLEOTIDE SEQUENCE [LARGE SCALE GENOMIC DNA]</scope>
    <source>
        <strain evidence="4 5">DSE2036</strain>
    </source>
</reference>
<feature type="region of interest" description="Disordered" evidence="1">
    <location>
        <begin position="1292"/>
        <end position="1319"/>
    </location>
</feature>
<feature type="chain" id="PRO_5015841425" description="Nucleolar 27S pre-rRNA processing Urb2/Npa2 C-terminal domain-containing protein" evidence="2">
    <location>
        <begin position="29"/>
        <end position="1411"/>
    </location>
</feature>
<dbReference type="InterPro" id="IPR018849">
    <property type="entry name" value="Urb2/Npa2_C"/>
</dbReference>
<dbReference type="GO" id="GO:0005730">
    <property type="term" value="C:nucleolus"/>
    <property type="evidence" value="ECO:0007669"/>
    <property type="project" value="TreeGrafter"/>
</dbReference>
<accession>A0A2V1DL75</accession>
<evidence type="ECO:0000259" key="3">
    <source>
        <dbReference type="Pfam" id="PF10441"/>
    </source>
</evidence>